<comment type="cofactor">
    <cofactor evidence="1">
        <name>FAD</name>
        <dbReference type="ChEBI" id="CHEBI:57692"/>
    </cofactor>
</comment>
<dbReference type="Gene3D" id="3.30.9.10">
    <property type="entry name" value="D-Amino Acid Oxidase, subunit A, domain 2"/>
    <property type="match status" value="1"/>
</dbReference>
<dbReference type="Gene3D" id="6.10.250.1890">
    <property type="match status" value="1"/>
</dbReference>
<comment type="similarity">
    <text evidence="2">Belongs to the FAD-dependent glycerol-3-phosphate dehydrogenase family.</text>
</comment>
<dbReference type="AlphaFoldDB" id="A0A809R6M9"/>
<gene>
    <name evidence="8" type="ORF">DSYM_30470</name>
</gene>
<reference evidence="8" key="1">
    <citation type="journal article" name="DNA Res.">
        <title>The physiological potential of anammox bacteria as revealed by their core genome structure.</title>
        <authorList>
            <person name="Okubo T."/>
            <person name="Toyoda A."/>
            <person name="Fukuhara K."/>
            <person name="Uchiyama I."/>
            <person name="Harigaya Y."/>
            <person name="Kuroiwa M."/>
            <person name="Suzuki T."/>
            <person name="Murakami Y."/>
            <person name="Suwa Y."/>
            <person name="Takami H."/>
        </authorList>
    </citation>
    <scope>NUCLEOTIDE SEQUENCE</scope>
    <source>
        <strain evidence="8">317325-3</strain>
    </source>
</reference>
<evidence type="ECO:0000256" key="2">
    <source>
        <dbReference type="ARBA" id="ARBA00007330"/>
    </source>
</evidence>
<organism evidence="8 9">
    <name type="scientific">Candidatus Desulfobacillus denitrificans</name>
    <dbReference type="NCBI Taxonomy" id="2608985"/>
    <lineage>
        <taxon>Bacteria</taxon>
        <taxon>Pseudomonadati</taxon>
        <taxon>Pseudomonadota</taxon>
        <taxon>Betaproteobacteria</taxon>
        <taxon>Candidatus Desulfobacillus</taxon>
    </lineage>
</organism>
<dbReference type="PANTHER" id="PTHR11985">
    <property type="entry name" value="GLYCEROL-3-PHOSPHATE DEHYDROGENASE"/>
    <property type="match status" value="1"/>
</dbReference>
<dbReference type="PRINTS" id="PR01001">
    <property type="entry name" value="FADG3PDH"/>
</dbReference>
<dbReference type="InterPro" id="IPR000447">
    <property type="entry name" value="G3P_DH_FAD-dep"/>
</dbReference>
<keyword evidence="5" id="KW-0560">Oxidoreductase</keyword>
<evidence type="ECO:0000259" key="6">
    <source>
        <dbReference type="Pfam" id="PF01266"/>
    </source>
</evidence>
<dbReference type="InterPro" id="IPR031656">
    <property type="entry name" value="DAO_C"/>
</dbReference>
<evidence type="ECO:0000313" key="9">
    <source>
        <dbReference type="Proteomes" id="UP000662914"/>
    </source>
</evidence>
<keyword evidence="3" id="KW-0285">Flavoprotein</keyword>
<protein>
    <submittedName>
        <fullName evidence="8">Glycerol-3-phosphate dehydrogenase</fullName>
    </submittedName>
</protein>
<dbReference type="NCBIfam" id="NF009906">
    <property type="entry name" value="PRK13369.1"/>
    <property type="match status" value="1"/>
</dbReference>
<name>A0A809R6M9_9PROT</name>
<dbReference type="Pfam" id="PF16901">
    <property type="entry name" value="DAO_C"/>
    <property type="match status" value="1"/>
</dbReference>
<dbReference type="SUPFAM" id="SSF51905">
    <property type="entry name" value="FAD/NAD(P)-binding domain"/>
    <property type="match status" value="1"/>
</dbReference>
<proteinExistence type="inferred from homology"/>
<evidence type="ECO:0000256" key="3">
    <source>
        <dbReference type="ARBA" id="ARBA00022630"/>
    </source>
</evidence>
<accession>A0A809R6M9</accession>
<keyword evidence="4" id="KW-0274">FAD</keyword>
<dbReference type="Proteomes" id="UP000662914">
    <property type="component" value="Chromosome"/>
</dbReference>
<dbReference type="GO" id="GO:0004368">
    <property type="term" value="F:glycerol-3-phosphate dehydrogenase (quinone) activity"/>
    <property type="evidence" value="ECO:0007669"/>
    <property type="project" value="InterPro"/>
</dbReference>
<evidence type="ECO:0000313" key="8">
    <source>
        <dbReference type="EMBL" id="BBO22348.1"/>
    </source>
</evidence>
<dbReference type="Gene3D" id="1.10.8.870">
    <property type="entry name" value="Alpha-glycerophosphate oxidase, cap domain"/>
    <property type="match status" value="1"/>
</dbReference>
<dbReference type="GO" id="GO:0046168">
    <property type="term" value="P:glycerol-3-phosphate catabolic process"/>
    <property type="evidence" value="ECO:0007669"/>
    <property type="project" value="TreeGrafter"/>
</dbReference>
<dbReference type="Pfam" id="PF01266">
    <property type="entry name" value="DAO"/>
    <property type="match status" value="1"/>
</dbReference>
<evidence type="ECO:0000256" key="1">
    <source>
        <dbReference type="ARBA" id="ARBA00001974"/>
    </source>
</evidence>
<evidence type="ECO:0000259" key="7">
    <source>
        <dbReference type="Pfam" id="PF16901"/>
    </source>
</evidence>
<sequence length="503" mass="54205">MSGDGTVFDLLVAGAGINGAGLARDAAGRGLKVLLVDRGDIGGATSSASTKLIHGGLRYLEQFDFGLVRESLAEREVLLSIAPHLAREQRFVIPHTKAARPRWMIRLGLALYDGLARGASLQWAEAVNLRGTPLGLPLRPEFARGFAYSDLATDDARLTLLNAVSAAQLGAQVRPRTRLVGARREGKAWRAVLQSADGTQREATARILVNAAGPWTARLRKTLAGVDGPQALRLVKGSHLVLPRLHDGGQAYLLQNDDGRIVFVIPFEEDFSLVGTTELPLEAPDAAPRIDAAEADYLCGVVGRFFAAPPRPEQAVWSFAGIRALYDDGKGSATAVSREYHLALDGDAGEAPLLSIYGGKLTTYRRLAERVLDRLRPWLPGLRPSWSARVHLPGGGLGPGGLNGLLLELARRHPRLPPELLHALARRHGTLAARVLGPAQTEQDLGEHFGGGLYAAEVDYLAAHEWAQTAEDILWRRTKCGLRLDAQGRDVLARHLDTVRSSA</sequence>
<dbReference type="InterPro" id="IPR006076">
    <property type="entry name" value="FAD-dep_OxRdtase"/>
</dbReference>
<feature type="domain" description="Alpha-glycerophosphate oxidase C-terminal" evidence="7">
    <location>
        <begin position="388"/>
        <end position="497"/>
    </location>
</feature>
<dbReference type="PANTHER" id="PTHR11985:SF15">
    <property type="entry name" value="GLYCEROL-3-PHOSPHATE DEHYDROGENASE, MITOCHONDRIAL"/>
    <property type="match status" value="1"/>
</dbReference>
<dbReference type="EMBL" id="AP021857">
    <property type="protein sequence ID" value="BBO22348.1"/>
    <property type="molecule type" value="Genomic_DNA"/>
</dbReference>
<evidence type="ECO:0000256" key="4">
    <source>
        <dbReference type="ARBA" id="ARBA00022827"/>
    </source>
</evidence>
<feature type="domain" description="FAD dependent oxidoreductase" evidence="6">
    <location>
        <begin position="9"/>
        <end position="365"/>
    </location>
</feature>
<evidence type="ECO:0000256" key="5">
    <source>
        <dbReference type="ARBA" id="ARBA00023002"/>
    </source>
</evidence>
<dbReference type="Gene3D" id="3.50.50.60">
    <property type="entry name" value="FAD/NAD(P)-binding domain"/>
    <property type="match status" value="1"/>
</dbReference>
<dbReference type="InterPro" id="IPR038299">
    <property type="entry name" value="DAO_C_sf"/>
</dbReference>
<dbReference type="KEGG" id="ddz:DSYM_30470"/>
<dbReference type="InterPro" id="IPR036188">
    <property type="entry name" value="FAD/NAD-bd_sf"/>
</dbReference>
<dbReference type="NCBIfam" id="NF008899">
    <property type="entry name" value="PRK12266.1"/>
    <property type="match status" value="1"/>
</dbReference>
<dbReference type="PROSITE" id="PS00978">
    <property type="entry name" value="FAD_G3PDH_2"/>
    <property type="match status" value="1"/>
</dbReference>